<dbReference type="PANTHER" id="PTHR43555:SF1">
    <property type="entry name" value="PHOSPHORIBOSYLFORMYLGLYCINAMIDINE SYNTHASE SUBUNIT PURL"/>
    <property type="match status" value="1"/>
</dbReference>
<dbReference type="AlphaFoldDB" id="X1FS97"/>
<dbReference type="GO" id="GO:0006189">
    <property type="term" value="P:'de novo' IMP biosynthetic process"/>
    <property type="evidence" value="ECO:0007669"/>
    <property type="project" value="InterPro"/>
</dbReference>
<dbReference type="GO" id="GO:0005524">
    <property type="term" value="F:ATP binding"/>
    <property type="evidence" value="ECO:0007669"/>
    <property type="project" value="UniProtKB-KW"/>
</dbReference>
<dbReference type="Gene3D" id="3.90.650.10">
    <property type="entry name" value="PurM-like C-terminal domain"/>
    <property type="match status" value="1"/>
</dbReference>
<keyword evidence="3" id="KW-0479">Metal-binding</keyword>
<keyword evidence="2" id="KW-0436">Ligase</keyword>
<dbReference type="Gene3D" id="3.30.1330.10">
    <property type="entry name" value="PurM-like, N-terminal domain"/>
    <property type="match status" value="1"/>
</dbReference>
<evidence type="ECO:0000256" key="7">
    <source>
        <dbReference type="ARBA" id="ARBA00022842"/>
    </source>
</evidence>
<dbReference type="PANTHER" id="PTHR43555">
    <property type="entry name" value="PHOSPHORIBOSYLFORMYLGLYCINAMIDINE SYNTHASE SUBUNIT PURL"/>
    <property type="match status" value="1"/>
</dbReference>
<evidence type="ECO:0000259" key="8">
    <source>
        <dbReference type="Pfam" id="PF00586"/>
    </source>
</evidence>
<dbReference type="InterPro" id="IPR010074">
    <property type="entry name" value="PRibForGlyAmidine_synth_PurL"/>
</dbReference>
<sequence>MSGAAGAAQKAEAISDELVAEHGISPDEYAVLLKELGREPTITELGIFSVMWSEHCSYKSSRVWLKTLPTTGPHVIFGPGENAGVVDLGDGLAAVFKMESHNHPSYIEPYQGAGTGVGGIMRDVFTMGARPVANMNALRFGAPEHAKTRHLVAGVVSGIGDYGNCMGVPTVGGETNFDARYNENILVNAMCVGLIDANRIFTSAAKGVGLPVVYVGSKTGRDGIHGATMASAEFDEASEEKRPTVQVG</sequence>
<name>X1FS97_9ZZZZ</name>
<dbReference type="InterPro" id="IPR036921">
    <property type="entry name" value="PurM-like_N_sf"/>
</dbReference>
<dbReference type="EMBL" id="BARU01010639">
    <property type="protein sequence ID" value="GAH35410.1"/>
    <property type="molecule type" value="Genomic_DNA"/>
</dbReference>
<dbReference type="Pfam" id="PF18072">
    <property type="entry name" value="FGAR-AT_linker"/>
    <property type="match status" value="1"/>
</dbReference>
<gene>
    <name evidence="10" type="ORF">S03H2_20229</name>
</gene>
<dbReference type="GO" id="GO:0004642">
    <property type="term" value="F:phosphoribosylformylglycinamidine synthase activity"/>
    <property type="evidence" value="ECO:0007669"/>
    <property type="project" value="InterPro"/>
</dbReference>
<evidence type="ECO:0000256" key="2">
    <source>
        <dbReference type="ARBA" id="ARBA00022598"/>
    </source>
</evidence>
<evidence type="ECO:0008006" key="11">
    <source>
        <dbReference type="Google" id="ProtNLM"/>
    </source>
</evidence>
<dbReference type="SUPFAM" id="SSF55326">
    <property type="entry name" value="PurM N-terminal domain-like"/>
    <property type="match status" value="1"/>
</dbReference>
<accession>X1FS97</accession>
<keyword evidence="6" id="KW-0067">ATP-binding</keyword>
<evidence type="ECO:0000313" key="10">
    <source>
        <dbReference type="EMBL" id="GAH35410.1"/>
    </source>
</evidence>
<organism evidence="10">
    <name type="scientific">marine sediment metagenome</name>
    <dbReference type="NCBI Taxonomy" id="412755"/>
    <lineage>
        <taxon>unclassified sequences</taxon>
        <taxon>metagenomes</taxon>
        <taxon>ecological metagenomes</taxon>
    </lineage>
</organism>
<feature type="domain" description="PurM-like N-terminal" evidence="8">
    <location>
        <begin position="80"/>
        <end position="195"/>
    </location>
</feature>
<dbReference type="InterPro" id="IPR036676">
    <property type="entry name" value="PurM-like_C_sf"/>
</dbReference>
<keyword evidence="5" id="KW-0658">Purine biosynthesis</keyword>
<dbReference type="Pfam" id="PF00586">
    <property type="entry name" value="AIRS"/>
    <property type="match status" value="1"/>
</dbReference>
<evidence type="ECO:0000256" key="1">
    <source>
        <dbReference type="ARBA" id="ARBA00022490"/>
    </source>
</evidence>
<evidence type="ECO:0000256" key="3">
    <source>
        <dbReference type="ARBA" id="ARBA00022723"/>
    </source>
</evidence>
<feature type="domain" description="Phosphoribosylformylglycinamidine synthase linker" evidence="9">
    <location>
        <begin position="21"/>
        <end position="59"/>
    </location>
</feature>
<dbReference type="HAMAP" id="MF_00420">
    <property type="entry name" value="PurL_2"/>
    <property type="match status" value="1"/>
</dbReference>
<evidence type="ECO:0000256" key="4">
    <source>
        <dbReference type="ARBA" id="ARBA00022741"/>
    </source>
</evidence>
<dbReference type="GO" id="GO:0046872">
    <property type="term" value="F:metal ion binding"/>
    <property type="evidence" value="ECO:0007669"/>
    <property type="project" value="UniProtKB-KW"/>
</dbReference>
<reference evidence="10" key="1">
    <citation type="journal article" date="2014" name="Front. Microbiol.">
        <title>High frequency of phylogenetically diverse reductive dehalogenase-homologous genes in deep subseafloor sedimentary metagenomes.</title>
        <authorList>
            <person name="Kawai M."/>
            <person name="Futagami T."/>
            <person name="Toyoda A."/>
            <person name="Takaki Y."/>
            <person name="Nishi S."/>
            <person name="Hori S."/>
            <person name="Arai W."/>
            <person name="Tsubouchi T."/>
            <person name="Morono Y."/>
            <person name="Uchiyama I."/>
            <person name="Ito T."/>
            <person name="Fujiyama A."/>
            <person name="Inagaki F."/>
            <person name="Takami H."/>
        </authorList>
    </citation>
    <scope>NUCLEOTIDE SEQUENCE</scope>
    <source>
        <strain evidence="10">Expedition CK06-06</strain>
    </source>
</reference>
<protein>
    <recommendedName>
        <fullName evidence="11">PurM-like N-terminal domain-containing protein</fullName>
    </recommendedName>
</protein>
<feature type="non-terminal residue" evidence="10">
    <location>
        <position position="248"/>
    </location>
</feature>
<evidence type="ECO:0000256" key="5">
    <source>
        <dbReference type="ARBA" id="ARBA00022755"/>
    </source>
</evidence>
<proteinExistence type="inferred from homology"/>
<keyword evidence="1" id="KW-0963">Cytoplasm</keyword>
<evidence type="ECO:0000259" key="9">
    <source>
        <dbReference type="Pfam" id="PF18072"/>
    </source>
</evidence>
<comment type="caution">
    <text evidence="10">The sequence shown here is derived from an EMBL/GenBank/DDBJ whole genome shotgun (WGS) entry which is preliminary data.</text>
</comment>
<dbReference type="InterPro" id="IPR041609">
    <property type="entry name" value="PurL_linker"/>
</dbReference>
<keyword evidence="4" id="KW-0547">Nucleotide-binding</keyword>
<dbReference type="FunFam" id="3.30.1330.10:FF:000004">
    <property type="entry name" value="Phosphoribosylformylglycinamidine synthase subunit PurL"/>
    <property type="match status" value="1"/>
</dbReference>
<evidence type="ECO:0000256" key="6">
    <source>
        <dbReference type="ARBA" id="ARBA00022840"/>
    </source>
</evidence>
<dbReference type="InterPro" id="IPR016188">
    <property type="entry name" value="PurM-like_N"/>
</dbReference>
<dbReference type="SUPFAM" id="SSF56042">
    <property type="entry name" value="PurM C-terminal domain-like"/>
    <property type="match status" value="1"/>
</dbReference>
<keyword evidence="7" id="KW-0460">Magnesium</keyword>